<evidence type="ECO:0000313" key="1">
    <source>
        <dbReference type="EMBL" id="CAG6486232.1"/>
    </source>
</evidence>
<accession>A0A8D8C7X5</accession>
<protein>
    <submittedName>
        <fullName evidence="1">(northern house mosquito) hypothetical protein</fullName>
    </submittedName>
</protein>
<proteinExistence type="predicted"/>
<name>A0A8D8C7X5_CULPI</name>
<reference evidence="1" key="1">
    <citation type="submission" date="2021-05" db="EMBL/GenBank/DDBJ databases">
        <authorList>
            <person name="Alioto T."/>
            <person name="Alioto T."/>
            <person name="Gomez Garrido J."/>
        </authorList>
    </citation>
    <scope>NUCLEOTIDE SEQUENCE</scope>
</reference>
<dbReference type="EMBL" id="HBUE01103482">
    <property type="protein sequence ID" value="CAG6486232.1"/>
    <property type="molecule type" value="Transcribed_RNA"/>
</dbReference>
<dbReference type="AlphaFoldDB" id="A0A8D8C7X5"/>
<sequence>MLCFTRKFNSKSISIIDRSIMHARFLERPRRSKSHWGWSNLIITTDKVDKRKPCIWSESAPTRRRRRRPKDDICRGLSCDDKRGKGHVRVQIWNKRIFLRKT</sequence>
<organism evidence="1">
    <name type="scientific">Culex pipiens</name>
    <name type="common">House mosquito</name>
    <dbReference type="NCBI Taxonomy" id="7175"/>
    <lineage>
        <taxon>Eukaryota</taxon>
        <taxon>Metazoa</taxon>
        <taxon>Ecdysozoa</taxon>
        <taxon>Arthropoda</taxon>
        <taxon>Hexapoda</taxon>
        <taxon>Insecta</taxon>
        <taxon>Pterygota</taxon>
        <taxon>Neoptera</taxon>
        <taxon>Endopterygota</taxon>
        <taxon>Diptera</taxon>
        <taxon>Nematocera</taxon>
        <taxon>Culicoidea</taxon>
        <taxon>Culicidae</taxon>
        <taxon>Culicinae</taxon>
        <taxon>Culicini</taxon>
        <taxon>Culex</taxon>
        <taxon>Culex</taxon>
    </lineage>
</organism>